<evidence type="ECO:0000313" key="5">
    <source>
        <dbReference type="EMBL" id="GCE30479.1"/>
    </source>
</evidence>
<dbReference type="Pfam" id="PF07724">
    <property type="entry name" value="AAA_2"/>
    <property type="match status" value="1"/>
</dbReference>
<organism evidence="5 6">
    <name type="scientific">Dictyobacter alpinus</name>
    <dbReference type="NCBI Taxonomy" id="2014873"/>
    <lineage>
        <taxon>Bacteria</taxon>
        <taxon>Bacillati</taxon>
        <taxon>Chloroflexota</taxon>
        <taxon>Ktedonobacteria</taxon>
        <taxon>Ktedonobacterales</taxon>
        <taxon>Dictyobacteraceae</taxon>
        <taxon>Dictyobacter</taxon>
    </lineage>
</organism>
<reference evidence="6" key="1">
    <citation type="submission" date="2018-12" db="EMBL/GenBank/DDBJ databases">
        <title>Tengunoibacter tsumagoiensis gen. nov., sp. nov., Dictyobacter kobayashii sp. nov., D. alpinus sp. nov., and D. joshuensis sp. nov. and description of Dictyobacteraceae fam. nov. within the order Ktedonobacterales isolated from Tengu-no-mugimeshi.</title>
        <authorList>
            <person name="Wang C.M."/>
            <person name="Zheng Y."/>
            <person name="Sakai Y."/>
            <person name="Toyoda A."/>
            <person name="Minakuchi Y."/>
            <person name="Abe K."/>
            <person name="Yokota A."/>
            <person name="Yabe S."/>
        </authorList>
    </citation>
    <scope>NUCLEOTIDE SEQUENCE [LARGE SCALE GENOMIC DNA]</scope>
    <source>
        <strain evidence="6">Uno16</strain>
    </source>
</reference>
<feature type="domain" description="UVR" evidence="4">
    <location>
        <begin position="347"/>
        <end position="382"/>
    </location>
</feature>
<dbReference type="FunFam" id="3.40.50.300:FF:000010">
    <property type="entry name" value="Chaperone clpB 1, putative"/>
    <property type="match status" value="1"/>
</dbReference>
<dbReference type="CDD" id="cd19499">
    <property type="entry name" value="RecA-like_ClpB_Hsp104-like"/>
    <property type="match status" value="1"/>
</dbReference>
<dbReference type="PROSITE" id="PS50151">
    <property type="entry name" value="UVR"/>
    <property type="match status" value="1"/>
</dbReference>
<dbReference type="InterPro" id="IPR001943">
    <property type="entry name" value="UVR_dom"/>
</dbReference>
<accession>A0A402BGM9</accession>
<dbReference type="SMART" id="SM01086">
    <property type="entry name" value="ClpB_D2-small"/>
    <property type="match status" value="1"/>
</dbReference>
<comment type="caution">
    <text evidence="5">The sequence shown here is derived from an EMBL/GenBank/DDBJ whole genome shotgun (WGS) entry which is preliminary data.</text>
</comment>
<dbReference type="Pfam" id="PF10431">
    <property type="entry name" value="ClpB_D2-small"/>
    <property type="match status" value="1"/>
</dbReference>
<dbReference type="InterPro" id="IPR019489">
    <property type="entry name" value="Clp_ATPase_C"/>
</dbReference>
<sequence>MKCERCQKNPAQVRVEAMVDGKRESHFLCQSCVEELMNALDQTGGLGDSDFAGAPFGFAANNDKSFASASRAGGVNTATAEKSAQQSKTPTLDQYGRDLTGEAAEGKLDPAAGRERELRRMITILGRRQKNNPVLIGEPGVGKTAIVEGLARKITSGDVPANLKNKRIVSLNIGGMIAGAMFRGQFEQRIKAILEELRNAPEIIVFIDELHTVVGAGAAEGSVGAADMIKPALARGELRCIGATTLDEYRKHIEKDAALERRFQPVKVDEPSVEEAIQMLHLLRPNYEAHHGVSITNDAIEAAVKLSDRYINDRFLPDKAIDLMDEAGSAMVLEADEKGLVNPTALEKELAQVQEQKEAAAEAENYEQAASLRQQEFVILKKLEQARKNGDTTISLLVTAEQIAQVVETWTGVPVTQMLDSERTNLLTLESDLGKRVIGQDEAIKAVAKSIRRSRAGLKDPKRPIGSFLFLGPTGVGKTELAKALSAELFGGEDHMIRLDMSEYMEPHTVSRLFGSPPGYVGHDDGGQLTEQVRRRPYSVILLDEVEKAHPEVFNSLLQIMDDGRLTDGQGRTVDFKNTVVIMTSNAGSADLKRAVNMGFNTRKGDNAKDEQHEVMRSKAMDGLKQAFRPEFINRIDQIVVFHTLDRENLYQIVDLMLDQVRQRLQEQQIALNVDDTARDFLLEVGFDEEYGARPLRRAIQSYVDDALADAILDGTIASGQQALLAVEDGKIVVRSEETVSA</sequence>
<dbReference type="Pfam" id="PF00004">
    <property type="entry name" value="AAA"/>
    <property type="match status" value="1"/>
</dbReference>
<dbReference type="RefSeq" id="WP_126630562.1">
    <property type="nucleotide sequence ID" value="NZ_BIFT01000002.1"/>
</dbReference>
<dbReference type="InterPro" id="IPR050130">
    <property type="entry name" value="ClpA_ClpB"/>
</dbReference>
<dbReference type="SMART" id="SM00382">
    <property type="entry name" value="AAA"/>
    <property type="match status" value="2"/>
</dbReference>
<proteinExistence type="predicted"/>
<evidence type="ECO:0000259" key="4">
    <source>
        <dbReference type="PROSITE" id="PS50151"/>
    </source>
</evidence>
<dbReference type="EMBL" id="BIFT01000002">
    <property type="protein sequence ID" value="GCE30479.1"/>
    <property type="molecule type" value="Genomic_DNA"/>
</dbReference>
<dbReference type="Gene3D" id="3.40.50.300">
    <property type="entry name" value="P-loop containing nucleotide triphosphate hydrolases"/>
    <property type="match status" value="3"/>
</dbReference>
<dbReference type="GO" id="GO:0034605">
    <property type="term" value="P:cellular response to heat"/>
    <property type="evidence" value="ECO:0007669"/>
    <property type="project" value="TreeGrafter"/>
</dbReference>
<keyword evidence="2" id="KW-0067">ATP-binding</keyword>
<dbReference type="InterPro" id="IPR003959">
    <property type="entry name" value="ATPase_AAA_core"/>
</dbReference>
<dbReference type="GO" id="GO:0016887">
    <property type="term" value="F:ATP hydrolysis activity"/>
    <property type="evidence" value="ECO:0007669"/>
    <property type="project" value="InterPro"/>
</dbReference>
<dbReference type="InterPro" id="IPR027417">
    <property type="entry name" value="P-loop_NTPase"/>
</dbReference>
<protein>
    <submittedName>
        <fullName evidence="5">Negative regulator of genetic competence ClpC/MecB</fullName>
    </submittedName>
</protein>
<dbReference type="AlphaFoldDB" id="A0A402BGM9"/>
<gene>
    <name evidence="5" type="primary">clpC_2</name>
    <name evidence="5" type="ORF">KDA_59630</name>
</gene>
<dbReference type="PRINTS" id="PR00300">
    <property type="entry name" value="CLPPROTEASEA"/>
</dbReference>
<dbReference type="PANTHER" id="PTHR11638:SF175">
    <property type="entry name" value="ATP-DEPENDENT CLP PROTEASE, ATP-BINDING SUBUNIT CLPC"/>
    <property type="match status" value="1"/>
</dbReference>
<name>A0A402BGM9_9CHLR</name>
<dbReference type="SUPFAM" id="SSF52540">
    <property type="entry name" value="P-loop containing nucleoside triphosphate hydrolases"/>
    <property type="match status" value="2"/>
</dbReference>
<dbReference type="GO" id="GO:0005524">
    <property type="term" value="F:ATP binding"/>
    <property type="evidence" value="ECO:0007669"/>
    <property type="project" value="UniProtKB-KW"/>
</dbReference>
<dbReference type="InterPro" id="IPR001270">
    <property type="entry name" value="ClpA/B"/>
</dbReference>
<dbReference type="Pfam" id="PF17871">
    <property type="entry name" value="AAA_lid_9"/>
    <property type="match status" value="1"/>
</dbReference>
<keyword evidence="3" id="KW-0143">Chaperone</keyword>
<dbReference type="InterPro" id="IPR003593">
    <property type="entry name" value="AAA+_ATPase"/>
</dbReference>
<evidence type="ECO:0000256" key="1">
    <source>
        <dbReference type="ARBA" id="ARBA00022741"/>
    </source>
</evidence>
<dbReference type="Gene3D" id="1.10.8.60">
    <property type="match status" value="1"/>
</dbReference>
<dbReference type="CDD" id="cd00009">
    <property type="entry name" value="AAA"/>
    <property type="match status" value="1"/>
</dbReference>
<evidence type="ECO:0000256" key="3">
    <source>
        <dbReference type="ARBA" id="ARBA00023186"/>
    </source>
</evidence>
<dbReference type="OrthoDB" id="9803641at2"/>
<dbReference type="FunFam" id="3.40.50.300:FF:000025">
    <property type="entry name" value="ATP-dependent Clp protease subunit"/>
    <property type="match status" value="1"/>
</dbReference>
<dbReference type="GO" id="GO:0005737">
    <property type="term" value="C:cytoplasm"/>
    <property type="evidence" value="ECO:0007669"/>
    <property type="project" value="TreeGrafter"/>
</dbReference>
<evidence type="ECO:0000256" key="2">
    <source>
        <dbReference type="ARBA" id="ARBA00022840"/>
    </source>
</evidence>
<dbReference type="PANTHER" id="PTHR11638">
    <property type="entry name" value="ATP-DEPENDENT CLP PROTEASE"/>
    <property type="match status" value="1"/>
</dbReference>
<dbReference type="Proteomes" id="UP000287171">
    <property type="component" value="Unassembled WGS sequence"/>
</dbReference>
<keyword evidence="1" id="KW-0547">Nucleotide-binding</keyword>
<evidence type="ECO:0000313" key="6">
    <source>
        <dbReference type="Proteomes" id="UP000287171"/>
    </source>
</evidence>
<dbReference type="InterPro" id="IPR041546">
    <property type="entry name" value="ClpA/ClpB_AAA_lid"/>
</dbReference>
<keyword evidence="6" id="KW-1185">Reference proteome</keyword>